<dbReference type="AlphaFoldDB" id="A0A4P9YU43"/>
<protein>
    <submittedName>
        <fullName evidence="2">Uncharacterized protein</fullName>
    </submittedName>
</protein>
<evidence type="ECO:0000313" key="3">
    <source>
        <dbReference type="Proteomes" id="UP000278143"/>
    </source>
</evidence>
<gene>
    <name evidence="2" type="ORF">SYNPS1DRAFT_30929</name>
</gene>
<dbReference type="SUPFAM" id="SSF48452">
    <property type="entry name" value="TPR-like"/>
    <property type="match status" value="1"/>
</dbReference>
<dbReference type="OrthoDB" id="5579753at2759"/>
<feature type="region of interest" description="Disordered" evidence="1">
    <location>
        <begin position="69"/>
        <end position="91"/>
    </location>
</feature>
<name>A0A4P9YU43_9FUNG</name>
<proteinExistence type="predicted"/>
<feature type="compositionally biased region" description="Acidic residues" evidence="1">
    <location>
        <begin position="69"/>
        <end position="82"/>
    </location>
</feature>
<reference evidence="3" key="1">
    <citation type="journal article" date="2018" name="Nat. Microbiol.">
        <title>Leveraging single-cell genomics to expand the fungal tree of life.</title>
        <authorList>
            <person name="Ahrendt S.R."/>
            <person name="Quandt C.A."/>
            <person name="Ciobanu D."/>
            <person name="Clum A."/>
            <person name="Salamov A."/>
            <person name="Andreopoulos B."/>
            <person name="Cheng J.F."/>
            <person name="Woyke T."/>
            <person name="Pelin A."/>
            <person name="Henrissat B."/>
            <person name="Reynolds N.K."/>
            <person name="Benny G.L."/>
            <person name="Smith M.E."/>
            <person name="James T.Y."/>
            <person name="Grigoriev I.V."/>
        </authorList>
    </citation>
    <scope>NUCLEOTIDE SEQUENCE [LARGE SCALE GENOMIC DNA]</scope>
    <source>
        <strain evidence="3">Benny S71-1</strain>
    </source>
</reference>
<accession>A0A4P9YU43</accession>
<evidence type="ECO:0000256" key="1">
    <source>
        <dbReference type="SAM" id="MobiDB-lite"/>
    </source>
</evidence>
<keyword evidence="3" id="KW-1185">Reference proteome</keyword>
<sequence length="349" mass="38208">MLYRRAYMAQMAFRAICGRSPPGTPSPGSSVVSLEEEDTTSADALVSTVISLIGVLVQLANLYAEQWEAEDDDDDDDDDDDAVGNGDDHDAGARAMASQAAAMAESLYVDAIRILAQTIVDVPDHRVELLAEWAEVLETMAKVRAERTGTTDPAHFDEALAKYEEAIEAATAADSELLADLHFDYGQLCHSIADTHLIELDMLYGHPLADPRAIDTLHTIVRPYFDRACAAFRHAVQANKENAVMQERLGDACFVSASVAADPASKARLMAEAEYWYRTAMAADAEDDEVIARLAQLCYRQQRTGECAALLSHWRALGGRVEDLKREDRVFWPDFIAHVPVLLGAAGHV</sequence>
<dbReference type="Proteomes" id="UP000278143">
    <property type="component" value="Unassembled WGS sequence"/>
</dbReference>
<dbReference type="Gene3D" id="1.25.40.10">
    <property type="entry name" value="Tetratricopeptide repeat domain"/>
    <property type="match status" value="1"/>
</dbReference>
<organism evidence="2 3">
    <name type="scientific">Syncephalis pseudoplumigaleata</name>
    <dbReference type="NCBI Taxonomy" id="1712513"/>
    <lineage>
        <taxon>Eukaryota</taxon>
        <taxon>Fungi</taxon>
        <taxon>Fungi incertae sedis</taxon>
        <taxon>Zoopagomycota</taxon>
        <taxon>Zoopagomycotina</taxon>
        <taxon>Zoopagomycetes</taxon>
        <taxon>Zoopagales</taxon>
        <taxon>Piptocephalidaceae</taxon>
        <taxon>Syncephalis</taxon>
    </lineage>
</organism>
<dbReference type="EMBL" id="KZ991073">
    <property type="protein sequence ID" value="RKP23334.1"/>
    <property type="molecule type" value="Genomic_DNA"/>
</dbReference>
<evidence type="ECO:0000313" key="2">
    <source>
        <dbReference type="EMBL" id="RKP23334.1"/>
    </source>
</evidence>
<dbReference type="InterPro" id="IPR011990">
    <property type="entry name" value="TPR-like_helical_dom_sf"/>
</dbReference>